<reference evidence="9" key="1">
    <citation type="submission" date="2015-09" db="EMBL/GenBank/DDBJ databases">
        <authorList>
            <person name="Sai Rama Sridatta P."/>
        </authorList>
    </citation>
    <scope>NUCLEOTIDE SEQUENCE [LARGE SCALE GENOMIC DNA]</scope>
</reference>
<keyword evidence="4" id="KW-0391">Immunity</keyword>
<keyword evidence="9" id="KW-1185">Reference proteome</keyword>
<feature type="domain" description="FIIND" evidence="7">
    <location>
        <begin position="2"/>
        <end position="279"/>
    </location>
</feature>
<feature type="domain" description="CARD" evidence="6">
    <location>
        <begin position="282"/>
        <end position="373"/>
    </location>
</feature>
<gene>
    <name evidence="8 10 11 12 13" type="primary">LOC108900116</name>
</gene>
<keyword evidence="2" id="KW-0963">Cytoplasm</keyword>
<dbReference type="GeneTree" id="ENSGT00730000111912"/>
<dbReference type="InParanoid" id="A0A4W6CZ50"/>
<dbReference type="Gene3D" id="1.10.533.10">
    <property type="entry name" value="Death Domain, Fas"/>
    <property type="match status" value="1"/>
</dbReference>
<keyword evidence="5" id="KW-0395">Inflammatory response</keyword>
<dbReference type="STRING" id="8187.ENSLCAP00010017735"/>
<dbReference type="Pfam" id="PF13553">
    <property type="entry name" value="FIIND"/>
    <property type="match status" value="1"/>
</dbReference>
<name>A0A4W6CZ50_LATCA</name>
<dbReference type="AlphaFoldDB" id="A0A4W6CZ50"/>
<sequence length="377" mass="42600">MDSAWSSFTPEVTKERVGMSYRFKFPGSGLFHCSFTGLVFNVTHEGEVTYKCLIWDDMLLQPANKVPGGPLFRISCPQESISKLYLPHCEPEPALVAESLSVVHITDDGMSVIQPLEITETHVVVDIPHLSAFGIVWDIIKRFKNFLTKPINGRILVFLRPRFRGIVIINFILLASNVPVNEVKAQHDDSEFIEAPSLCHLHKFQNYSVHSDPGDYHIQPERALFFGGYGPNYHATFEIILTKSIKQMTVMMKDQRQIEVWKHVLHLAGPPSPDEKQPRIESNTSAEEKLLQARPDFIDQVSNPVLNKLLDELLERGVLTDAEREAARAKPRAEKAGHVIDMVRNKGAEASSHMITILSTNDPFLSEELNLKERSVE</sequence>
<evidence type="ECO:0000259" key="7">
    <source>
        <dbReference type="PROSITE" id="PS51830"/>
    </source>
</evidence>
<evidence type="ECO:0000256" key="4">
    <source>
        <dbReference type="ARBA" id="ARBA00022859"/>
    </source>
</evidence>
<dbReference type="GO" id="GO:0045087">
    <property type="term" value="P:innate immune response"/>
    <property type="evidence" value="ECO:0007669"/>
    <property type="project" value="UniProtKB-KW"/>
</dbReference>
<dbReference type="SUPFAM" id="SSF47986">
    <property type="entry name" value="DEATH domain"/>
    <property type="match status" value="1"/>
</dbReference>
<dbReference type="RefSeq" id="XP_050926855.1">
    <property type="nucleotide sequence ID" value="XM_051070898.1"/>
</dbReference>
<organism evidence="8 9">
    <name type="scientific">Lates calcarifer</name>
    <name type="common">Barramundi</name>
    <name type="synonym">Holocentrus calcarifer</name>
    <dbReference type="NCBI Taxonomy" id="8187"/>
    <lineage>
        <taxon>Eukaryota</taxon>
        <taxon>Metazoa</taxon>
        <taxon>Chordata</taxon>
        <taxon>Craniata</taxon>
        <taxon>Vertebrata</taxon>
        <taxon>Euteleostomi</taxon>
        <taxon>Actinopterygii</taxon>
        <taxon>Neopterygii</taxon>
        <taxon>Teleostei</taxon>
        <taxon>Neoteleostei</taxon>
        <taxon>Acanthomorphata</taxon>
        <taxon>Carangaria</taxon>
        <taxon>Carangaria incertae sedis</taxon>
        <taxon>Centropomidae</taxon>
        <taxon>Lates</taxon>
    </lineage>
</organism>
<dbReference type="PANTHER" id="PTHR46985">
    <property type="entry name" value="NACHT, LRR AND PYD DOMAINS-CONTAINING PROTEIN 1"/>
    <property type="match status" value="1"/>
</dbReference>
<evidence type="ECO:0000313" key="8">
    <source>
        <dbReference type="Ensembl" id="ENSLCAP00010017735.1"/>
    </source>
</evidence>
<evidence type="ECO:0000256" key="2">
    <source>
        <dbReference type="ARBA" id="ARBA00022490"/>
    </source>
</evidence>
<evidence type="ECO:0000313" key="9">
    <source>
        <dbReference type="Proteomes" id="UP000314980"/>
    </source>
</evidence>
<dbReference type="PROSITE" id="PS50209">
    <property type="entry name" value="CARD"/>
    <property type="match status" value="1"/>
</dbReference>
<dbReference type="Pfam" id="PF23679">
    <property type="entry name" value="UPA-FIIND"/>
    <property type="match status" value="1"/>
</dbReference>
<comment type="subcellular location">
    <subcellularLocation>
        <location evidence="1">Cytoplasm</location>
        <location evidence="1">Cytosol</location>
    </subcellularLocation>
</comment>
<dbReference type="GeneID" id="108900116"/>
<dbReference type="Ensembl" id="ENSLCAT00010018119.1">
    <property type="protein sequence ID" value="ENSLCAP00010017735.1"/>
    <property type="gene ID" value="ENSLCAG00010008436.1"/>
</dbReference>
<dbReference type="KEGG" id="lcf:108900116"/>
<reference evidence="10 11" key="2">
    <citation type="submission" date="2025-04" db="UniProtKB">
        <authorList>
            <consortium name="RefSeq"/>
        </authorList>
    </citation>
    <scope>IDENTIFICATION</scope>
    <source>
        <tissue evidence="10 11">Brain</tissue>
    </source>
</reference>
<evidence type="ECO:0000256" key="1">
    <source>
        <dbReference type="ARBA" id="ARBA00004514"/>
    </source>
</evidence>
<evidence type="ECO:0000313" key="12">
    <source>
        <dbReference type="RefSeq" id="XP_050926854.1"/>
    </source>
</evidence>
<dbReference type="PROSITE" id="PS51830">
    <property type="entry name" value="FIIND"/>
    <property type="match status" value="1"/>
</dbReference>
<dbReference type="OrthoDB" id="8891580at2759"/>
<dbReference type="RefSeq" id="XP_050926853.1">
    <property type="nucleotide sequence ID" value="XM_051070896.1"/>
</dbReference>
<evidence type="ECO:0000259" key="6">
    <source>
        <dbReference type="PROSITE" id="PS50209"/>
    </source>
</evidence>
<dbReference type="InterPro" id="IPR051249">
    <property type="entry name" value="NLRP_Inflammasome"/>
</dbReference>
<dbReference type="Proteomes" id="UP000314980">
    <property type="component" value="Unassembled WGS sequence"/>
</dbReference>
<evidence type="ECO:0000313" key="10">
    <source>
        <dbReference type="RefSeq" id="XP_050926852.1"/>
    </source>
</evidence>
<dbReference type="RefSeq" id="XP_050926854.1">
    <property type="nucleotide sequence ID" value="XM_051070897.1"/>
</dbReference>
<evidence type="ECO:0000256" key="5">
    <source>
        <dbReference type="ARBA" id="ARBA00023198"/>
    </source>
</evidence>
<dbReference type="Proteomes" id="UP000694890">
    <property type="component" value="Linkage group LG5"/>
</dbReference>
<accession>A0A4W6CZ50</accession>
<dbReference type="GO" id="GO:0042981">
    <property type="term" value="P:regulation of apoptotic process"/>
    <property type="evidence" value="ECO:0007669"/>
    <property type="project" value="InterPro"/>
</dbReference>
<proteinExistence type="predicted"/>
<dbReference type="InterPro" id="IPR001315">
    <property type="entry name" value="CARD"/>
</dbReference>
<keyword evidence="3" id="KW-0399">Innate immunity</keyword>
<dbReference type="PANTHER" id="PTHR46985:SF2">
    <property type="entry name" value="APOPTOSIS-ASSOCIATED SPECK-LIKE PROTEIN CONTAINING A CARD"/>
    <property type="match status" value="1"/>
</dbReference>
<dbReference type="GO" id="GO:0005829">
    <property type="term" value="C:cytosol"/>
    <property type="evidence" value="ECO:0007669"/>
    <property type="project" value="UniProtKB-SubCell"/>
</dbReference>
<dbReference type="Pfam" id="PF00619">
    <property type="entry name" value="CARD"/>
    <property type="match status" value="1"/>
</dbReference>
<dbReference type="GO" id="GO:0006954">
    <property type="term" value="P:inflammatory response"/>
    <property type="evidence" value="ECO:0007669"/>
    <property type="project" value="UniProtKB-KW"/>
</dbReference>
<protein>
    <submittedName>
        <fullName evidence="10 11">NACHT, LRR and PYD domains-containing protein 1a</fullName>
    </submittedName>
</protein>
<evidence type="ECO:0000256" key="3">
    <source>
        <dbReference type="ARBA" id="ARBA00022588"/>
    </source>
</evidence>
<dbReference type="InterPro" id="IPR025307">
    <property type="entry name" value="FIIND_dom"/>
</dbReference>
<dbReference type="InterPro" id="IPR011029">
    <property type="entry name" value="DEATH-like_dom_sf"/>
</dbReference>
<evidence type="ECO:0000313" key="13">
    <source>
        <dbReference type="RefSeq" id="XP_050926855.1"/>
    </source>
</evidence>
<reference evidence="8" key="3">
    <citation type="submission" date="2025-05" db="UniProtKB">
        <authorList>
            <consortium name="Ensembl"/>
        </authorList>
    </citation>
    <scope>IDENTIFICATION</scope>
</reference>
<dbReference type="RefSeq" id="XP_050926852.1">
    <property type="nucleotide sequence ID" value="XM_051070895.1"/>
</dbReference>
<evidence type="ECO:0000313" key="11">
    <source>
        <dbReference type="RefSeq" id="XP_050926853.1"/>
    </source>
</evidence>